<dbReference type="EMBL" id="NHTK01005339">
    <property type="protein sequence ID" value="PPQ80760.1"/>
    <property type="molecule type" value="Genomic_DNA"/>
</dbReference>
<dbReference type="OrthoDB" id="2745898at2759"/>
<evidence type="ECO:0000313" key="1">
    <source>
        <dbReference type="EMBL" id="PPQ80760.1"/>
    </source>
</evidence>
<evidence type="ECO:0000313" key="2">
    <source>
        <dbReference type="Proteomes" id="UP000284842"/>
    </source>
</evidence>
<reference evidence="1 2" key="1">
    <citation type="journal article" date="2018" name="Evol. Lett.">
        <title>Horizontal gene cluster transfer increased hallucinogenic mushroom diversity.</title>
        <authorList>
            <person name="Reynolds H.T."/>
            <person name="Vijayakumar V."/>
            <person name="Gluck-Thaler E."/>
            <person name="Korotkin H.B."/>
            <person name="Matheny P.B."/>
            <person name="Slot J.C."/>
        </authorList>
    </citation>
    <scope>NUCLEOTIDE SEQUENCE [LARGE SCALE GENOMIC DNA]</scope>
    <source>
        <strain evidence="1 2">2629</strain>
    </source>
</reference>
<accession>A0A409WQJ9</accession>
<proteinExistence type="predicted"/>
<name>A0A409WQJ9_9AGAR</name>
<comment type="caution">
    <text evidence="1">The sequence shown here is derived from an EMBL/GenBank/DDBJ whole genome shotgun (WGS) entry which is preliminary data.</text>
</comment>
<keyword evidence="2" id="KW-1185">Reference proteome</keyword>
<gene>
    <name evidence="1" type="ORF">CVT24_011301</name>
</gene>
<organism evidence="1 2">
    <name type="scientific">Panaeolus cyanescens</name>
    <dbReference type="NCBI Taxonomy" id="181874"/>
    <lineage>
        <taxon>Eukaryota</taxon>
        <taxon>Fungi</taxon>
        <taxon>Dikarya</taxon>
        <taxon>Basidiomycota</taxon>
        <taxon>Agaricomycotina</taxon>
        <taxon>Agaricomycetes</taxon>
        <taxon>Agaricomycetidae</taxon>
        <taxon>Agaricales</taxon>
        <taxon>Agaricineae</taxon>
        <taxon>Galeropsidaceae</taxon>
        <taxon>Panaeolus</taxon>
    </lineage>
</organism>
<dbReference type="InParanoid" id="A0A409WQJ9"/>
<sequence>MEQAPSIPDDIIAEVIGILARSNDNQGANRFQHIIKFSTLSSFCLHQVRTHVFAHVILGSGVEDSQILIPSGDMSLQLYFFSEHPWLLPYIRHLDVMLCEEDMEDEASQIKLHEMMIQLDNVTELRISNLSADDYRYRKDFWCNLPEMSIRSAMQSLLWRSDLRGISRLGIERWHNFPLHDLVYATNLRELRISDTTVVPVEEEDFKISSFPRTPHRLERLEAMTITDYTGVYEEPGFEDIKRALTVMDKDSGYRFQLSKIKSLKLELRQTSDSIKMVELIQAHRMVLLETLELLIELNGWCLGHGAEPEYPFDCARWLDILLLPLQKQLKMLKVQVQIQNRARSDNPLAGFCSTLARMSDHNTLESISLLVTVNRKYIRRTVTNISTALNTALDQEDRWKSLKKVELYIVVLASGPSKPSTQSMDRLRHSFQPLYSKQFCFEYQEQCLLTSVPTSMQQAPSIPDDIIAEIIGILASSNDNQGGNPFRHILNFSTLSSFCRHQVRTHIFADVSLGLKTQEVFHTLSFATIPLQLDFFSKHPWLLPYIRRLNVSLSEEDMEDEGLQVGLHKMMIQLDNLTELRIFNHRSSYDDQHRKDYWCNLPKTSIRSGMQYLLWRPESRGISRLVIQQWHNFPLHDLVYASNLRHLCIYSTTVVTAEEDSDNSLISRTPHHLERLESLTTSGYLGFDEEPGFDEIQRGFSAIDKEGEYLFRLSKLKSLIVEVRETKDFIALVELIQVQHMVSLEELELSLYLNGWYDEDQAEPECPFDCSEWLDSLLLPLHMQLKKLKVEIEVESRARNENPFAGLFSTLARMPDCSTLESISLSMAVSCKYLHQSVTSVSSSLNNTLDKEDKWKHLKKVALYILAFSSGFRRPSSEYMESLRDSFQPLSSKKFSFEYNFNISRVNRR</sequence>
<protein>
    <submittedName>
        <fullName evidence="1">Uncharacterized protein</fullName>
    </submittedName>
</protein>
<dbReference type="Proteomes" id="UP000284842">
    <property type="component" value="Unassembled WGS sequence"/>
</dbReference>
<dbReference type="AlphaFoldDB" id="A0A409WQJ9"/>